<protein>
    <submittedName>
        <fullName evidence="4">Uncharacterized protein</fullName>
    </submittedName>
</protein>
<proteinExistence type="inferred from homology"/>
<evidence type="ECO:0000256" key="3">
    <source>
        <dbReference type="ARBA" id="ARBA00022840"/>
    </source>
</evidence>
<dbReference type="GO" id="GO:0005524">
    <property type="term" value="F:ATP binding"/>
    <property type="evidence" value="ECO:0007669"/>
    <property type="project" value="UniProtKB-KW"/>
</dbReference>
<evidence type="ECO:0000313" key="4">
    <source>
        <dbReference type="EMBL" id="KAF5914824.1"/>
    </source>
</evidence>
<keyword evidence="5" id="KW-1185">Reference proteome</keyword>
<dbReference type="InterPro" id="IPR013126">
    <property type="entry name" value="Hsp_70_fam"/>
</dbReference>
<comment type="caution">
    <text evidence="4">The sequence shown here is derived from an EMBL/GenBank/DDBJ whole genome shotgun (WGS) entry which is preliminary data.</text>
</comment>
<organism evidence="4 5">
    <name type="scientific">Diceros bicornis minor</name>
    <name type="common">South-central black rhinoceros</name>
    <dbReference type="NCBI Taxonomy" id="77932"/>
    <lineage>
        <taxon>Eukaryota</taxon>
        <taxon>Metazoa</taxon>
        <taxon>Chordata</taxon>
        <taxon>Craniata</taxon>
        <taxon>Vertebrata</taxon>
        <taxon>Euteleostomi</taxon>
        <taxon>Mammalia</taxon>
        <taxon>Eutheria</taxon>
        <taxon>Laurasiatheria</taxon>
        <taxon>Perissodactyla</taxon>
        <taxon>Rhinocerotidae</taxon>
        <taxon>Diceros</taxon>
    </lineage>
</organism>
<dbReference type="Pfam" id="PF00012">
    <property type="entry name" value="HSP70"/>
    <property type="match status" value="1"/>
</dbReference>
<dbReference type="Gene3D" id="2.60.34.10">
    <property type="entry name" value="Substrate Binding Domain Of DNAk, Chain A, domain 1"/>
    <property type="match status" value="1"/>
</dbReference>
<keyword evidence="3" id="KW-0067">ATP-binding</keyword>
<dbReference type="InterPro" id="IPR029047">
    <property type="entry name" value="HSP70_peptide-bd_sf"/>
</dbReference>
<accession>A0A7J7EGT3</accession>
<dbReference type="GO" id="GO:0140662">
    <property type="term" value="F:ATP-dependent protein folding chaperone"/>
    <property type="evidence" value="ECO:0007669"/>
    <property type="project" value="InterPro"/>
</dbReference>
<evidence type="ECO:0000313" key="5">
    <source>
        <dbReference type="Proteomes" id="UP000551758"/>
    </source>
</evidence>
<dbReference type="AlphaFoldDB" id="A0A7J7EGT3"/>
<dbReference type="Proteomes" id="UP000551758">
    <property type="component" value="Unassembled WGS sequence"/>
</dbReference>
<name>A0A7J7EGT3_DICBM</name>
<dbReference type="EMBL" id="JACDTQ010003071">
    <property type="protein sequence ID" value="KAF5914824.1"/>
    <property type="molecule type" value="Genomic_DNA"/>
</dbReference>
<gene>
    <name evidence="4" type="ORF">HPG69_010890</name>
</gene>
<evidence type="ECO:0000256" key="1">
    <source>
        <dbReference type="ARBA" id="ARBA00007381"/>
    </source>
</evidence>
<reference evidence="4 5" key="1">
    <citation type="journal article" date="2020" name="Mol. Biol. Evol.">
        <title>Interspecific Gene Flow and the Evolution of Specialization in Black and White Rhinoceros.</title>
        <authorList>
            <person name="Moodley Y."/>
            <person name="Westbury M.V."/>
            <person name="Russo I.M."/>
            <person name="Gopalakrishnan S."/>
            <person name="Rakotoarivelo A."/>
            <person name="Olsen R.A."/>
            <person name="Prost S."/>
            <person name="Tunstall T."/>
            <person name="Ryder O.A."/>
            <person name="Dalen L."/>
            <person name="Bruford M.W."/>
        </authorList>
    </citation>
    <scope>NUCLEOTIDE SEQUENCE [LARGE SCALE GENOMIC DNA]</scope>
    <source>
        <strain evidence="4">SBR-YM</strain>
        <tissue evidence="4">Skin</tissue>
    </source>
</reference>
<evidence type="ECO:0000256" key="2">
    <source>
        <dbReference type="ARBA" id="ARBA00022741"/>
    </source>
</evidence>
<sequence>MKTSSDNQPVVLNEVNKTKINQLLGKFELGHPHLPPTTSCVPAQIAVVFDIDARGVLHMSLVDKSTGKEQEDKEEKYKDKSVFQELNMNATVHTKATVEDEKCRSRIDNENGHAMK</sequence>
<dbReference type="SUPFAM" id="SSF100920">
    <property type="entry name" value="Heat shock protein 70kD (HSP70), peptide-binding domain"/>
    <property type="match status" value="1"/>
</dbReference>
<keyword evidence="2" id="KW-0547">Nucleotide-binding</keyword>
<comment type="similarity">
    <text evidence="1">Belongs to the heat shock protein 70 family.</text>
</comment>